<dbReference type="AlphaFoldDB" id="A0AAD6LI89"/>
<name>A0AAD6LI89_9ROSI</name>
<dbReference type="EMBL" id="JAQIZT010000016">
    <property type="protein sequence ID" value="KAJ6967450.1"/>
    <property type="molecule type" value="Genomic_DNA"/>
</dbReference>
<accession>A0AAD6LI89</accession>
<evidence type="ECO:0000256" key="1">
    <source>
        <dbReference type="SAM" id="Phobius"/>
    </source>
</evidence>
<keyword evidence="1" id="KW-0472">Membrane</keyword>
<keyword evidence="3" id="KW-1185">Reference proteome</keyword>
<feature type="transmembrane region" description="Helical" evidence="1">
    <location>
        <begin position="66"/>
        <end position="85"/>
    </location>
</feature>
<gene>
    <name evidence="2" type="ORF">NC653_035609</name>
</gene>
<reference evidence="2 3" key="1">
    <citation type="journal article" date="2023" name="Mol. Ecol. Resour.">
        <title>Chromosome-level genome assembly of a triploid poplar Populus alba 'Berolinensis'.</title>
        <authorList>
            <person name="Chen S."/>
            <person name="Yu Y."/>
            <person name="Wang X."/>
            <person name="Wang S."/>
            <person name="Zhang T."/>
            <person name="Zhou Y."/>
            <person name="He R."/>
            <person name="Meng N."/>
            <person name="Wang Y."/>
            <person name="Liu W."/>
            <person name="Liu Z."/>
            <person name="Liu J."/>
            <person name="Guo Q."/>
            <person name="Huang H."/>
            <person name="Sederoff R.R."/>
            <person name="Wang G."/>
            <person name="Qu G."/>
            <person name="Chen S."/>
        </authorList>
    </citation>
    <scope>NUCLEOTIDE SEQUENCE [LARGE SCALE GENOMIC DNA]</scope>
    <source>
        <strain evidence="2">SC-2020</strain>
    </source>
</reference>
<feature type="transmembrane region" description="Helical" evidence="1">
    <location>
        <begin position="38"/>
        <end position="59"/>
    </location>
</feature>
<dbReference type="Proteomes" id="UP001164929">
    <property type="component" value="Chromosome 16"/>
</dbReference>
<proteinExistence type="predicted"/>
<keyword evidence="1" id="KW-1133">Transmembrane helix</keyword>
<organism evidence="2 3">
    <name type="scientific">Populus alba x Populus x berolinensis</name>
    <dbReference type="NCBI Taxonomy" id="444605"/>
    <lineage>
        <taxon>Eukaryota</taxon>
        <taxon>Viridiplantae</taxon>
        <taxon>Streptophyta</taxon>
        <taxon>Embryophyta</taxon>
        <taxon>Tracheophyta</taxon>
        <taxon>Spermatophyta</taxon>
        <taxon>Magnoliopsida</taxon>
        <taxon>eudicotyledons</taxon>
        <taxon>Gunneridae</taxon>
        <taxon>Pentapetalae</taxon>
        <taxon>rosids</taxon>
        <taxon>fabids</taxon>
        <taxon>Malpighiales</taxon>
        <taxon>Salicaceae</taxon>
        <taxon>Saliceae</taxon>
        <taxon>Populus</taxon>
    </lineage>
</organism>
<protein>
    <submittedName>
        <fullName evidence="2">Uncharacterized protein</fullName>
    </submittedName>
</protein>
<keyword evidence="1" id="KW-0812">Transmembrane</keyword>
<comment type="caution">
    <text evidence="2">The sequence shown here is derived from an EMBL/GenBank/DDBJ whole genome shotgun (WGS) entry which is preliminary data.</text>
</comment>
<evidence type="ECO:0000313" key="3">
    <source>
        <dbReference type="Proteomes" id="UP001164929"/>
    </source>
</evidence>
<sequence>MVEETWMAITSSHLSAVLSFAQKTDLFFWGSLKNAKEMIFVVAITVFCLLVIAFYAFLAPFLGGKIWEYVLIGTYTPVVLLVFILYVRSTAINPADPGIYCNAFVFFFTSRKFYKLQQTLVRKGQWEKLMRAETAGQPPSRKSSHNIGLIFCALFVYEDCRKQEGIAEQTEQW</sequence>
<evidence type="ECO:0000313" key="2">
    <source>
        <dbReference type="EMBL" id="KAJ6967450.1"/>
    </source>
</evidence>